<feature type="transmembrane region" description="Helical" evidence="6">
    <location>
        <begin position="156"/>
        <end position="176"/>
    </location>
</feature>
<name>A0A0F8BGV9_9EURY</name>
<evidence type="ECO:0000256" key="2">
    <source>
        <dbReference type="ARBA" id="ARBA00022475"/>
    </source>
</evidence>
<evidence type="ECO:0000313" key="8">
    <source>
        <dbReference type="Proteomes" id="UP000053331"/>
    </source>
</evidence>
<keyword evidence="5 6" id="KW-0472">Membrane</keyword>
<evidence type="ECO:0000256" key="3">
    <source>
        <dbReference type="ARBA" id="ARBA00022692"/>
    </source>
</evidence>
<comment type="subcellular location">
    <subcellularLocation>
        <location evidence="1">Cell membrane</location>
        <topology evidence="1">Multi-pass membrane protein</topology>
    </subcellularLocation>
</comment>
<keyword evidence="4 6" id="KW-1133">Transmembrane helix</keyword>
<dbReference type="Pfam" id="PF01810">
    <property type="entry name" value="LysE"/>
    <property type="match status" value="1"/>
</dbReference>
<gene>
    <name evidence="7" type="ORF">FK85_28725</name>
</gene>
<keyword evidence="2" id="KW-1003">Cell membrane</keyword>
<accession>A0A0F8BGV9</accession>
<protein>
    <submittedName>
        <fullName evidence="7">Threonine transporter RhtB</fullName>
    </submittedName>
</protein>
<evidence type="ECO:0000256" key="6">
    <source>
        <dbReference type="SAM" id="Phobius"/>
    </source>
</evidence>
<dbReference type="RefSeq" id="WP_050025779.1">
    <property type="nucleotide sequence ID" value="NZ_JNFH02000054.1"/>
</dbReference>
<dbReference type="PANTHER" id="PTHR30086:SF20">
    <property type="entry name" value="ARGININE EXPORTER PROTEIN ARGO-RELATED"/>
    <property type="match status" value="1"/>
</dbReference>
<organism evidence="7 8">
    <name type="scientific">Halorubrum saccharovorum</name>
    <dbReference type="NCBI Taxonomy" id="2248"/>
    <lineage>
        <taxon>Archaea</taxon>
        <taxon>Methanobacteriati</taxon>
        <taxon>Methanobacteriota</taxon>
        <taxon>Stenosarchaea group</taxon>
        <taxon>Halobacteria</taxon>
        <taxon>Halobacteriales</taxon>
        <taxon>Haloferacaceae</taxon>
        <taxon>Halorubrum</taxon>
    </lineage>
</organism>
<dbReference type="AlphaFoldDB" id="A0A0F8BGV9"/>
<dbReference type="InterPro" id="IPR001123">
    <property type="entry name" value="LeuE-type"/>
</dbReference>
<feature type="transmembrane region" description="Helical" evidence="6">
    <location>
        <begin position="6"/>
        <end position="24"/>
    </location>
</feature>
<reference evidence="7 8" key="1">
    <citation type="journal article" date="2015" name="Genome Announc.">
        <title>Draft genome sequence of a Halorubrum H3 strain isolated from the burlinskoye salt lake (Altai Krai, Russia).</title>
        <authorList>
            <person name="Rozanov A.S."/>
            <person name="Bryanskaya A.V."/>
            <person name="Malup T.K."/>
            <person name="Kotenko A.V."/>
            <person name="Peltek S.E."/>
        </authorList>
    </citation>
    <scope>NUCLEOTIDE SEQUENCE [LARGE SCALE GENOMIC DNA]</scope>
    <source>
        <strain evidence="7 8">H3</strain>
    </source>
</reference>
<evidence type="ECO:0000256" key="1">
    <source>
        <dbReference type="ARBA" id="ARBA00004651"/>
    </source>
</evidence>
<sequence>MSMLIFDLTTLVAFVSATMVVIIAPGPDTIYTLTESLRSGRYAGIAAACGTATGILVHTTAAVLGLAAILRTSAFAYTVMKYLGVAYLIYLGVQTFRNDEEFEIQDNLPEESTSLRRSYRQAVTINISNPKVAVFVLAFFPQFVSQTANVSLQMSILGLTYATLSVLYLWIVVAFASRVRQIIVDSETISRFIQYASGSVLVGFGLKLATEKQLGT</sequence>
<dbReference type="PIRSF" id="PIRSF006324">
    <property type="entry name" value="LeuE"/>
    <property type="match status" value="1"/>
</dbReference>
<feature type="transmembrane region" description="Helical" evidence="6">
    <location>
        <begin position="123"/>
        <end position="144"/>
    </location>
</feature>
<evidence type="ECO:0000256" key="4">
    <source>
        <dbReference type="ARBA" id="ARBA00022989"/>
    </source>
</evidence>
<feature type="transmembrane region" description="Helical" evidence="6">
    <location>
        <begin position="75"/>
        <end position="93"/>
    </location>
</feature>
<dbReference type="OrthoDB" id="202606at2157"/>
<feature type="transmembrane region" description="Helical" evidence="6">
    <location>
        <begin position="45"/>
        <end position="69"/>
    </location>
</feature>
<dbReference type="GO" id="GO:0005886">
    <property type="term" value="C:plasma membrane"/>
    <property type="evidence" value="ECO:0007669"/>
    <property type="project" value="UniProtKB-SubCell"/>
</dbReference>
<keyword evidence="3 6" id="KW-0812">Transmembrane</keyword>
<evidence type="ECO:0000313" key="7">
    <source>
        <dbReference type="EMBL" id="KKF39408.1"/>
    </source>
</evidence>
<comment type="caution">
    <text evidence="7">The sequence shown here is derived from an EMBL/GenBank/DDBJ whole genome shotgun (WGS) entry which is preliminary data.</text>
</comment>
<dbReference type="GO" id="GO:0015171">
    <property type="term" value="F:amino acid transmembrane transporter activity"/>
    <property type="evidence" value="ECO:0007669"/>
    <property type="project" value="TreeGrafter"/>
</dbReference>
<evidence type="ECO:0000256" key="5">
    <source>
        <dbReference type="ARBA" id="ARBA00023136"/>
    </source>
</evidence>
<dbReference type="Proteomes" id="UP000053331">
    <property type="component" value="Unassembled WGS sequence"/>
</dbReference>
<dbReference type="EMBL" id="JNFH02000054">
    <property type="protein sequence ID" value="KKF39408.1"/>
    <property type="molecule type" value="Genomic_DNA"/>
</dbReference>
<proteinExistence type="predicted"/>
<dbReference type="PANTHER" id="PTHR30086">
    <property type="entry name" value="ARGININE EXPORTER PROTEIN ARGO"/>
    <property type="match status" value="1"/>
</dbReference>
<keyword evidence="8" id="KW-1185">Reference proteome</keyword>